<evidence type="ECO:0000313" key="3">
    <source>
        <dbReference type="Proteomes" id="UP001054889"/>
    </source>
</evidence>
<gene>
    <name evidence="2" type="primary">gb13445</name>
    <name evidence="2" type="ORF">PR202_gb13445</name>
</gene>
<dbReference type="PANTHER" id="PTHR32166:SF81">
    <property type="entry name" value="OS06G0658400 PROTEIN"/>
    <property type="match status" value="1"/>
</dbReference>
<accession>A0AAV5EQJ3</accession>
<reference evidence="2" key="2">
    <citation type="submission" date="2021-12" db="EMBL/GenBank/DDBJ databases">
        <title>Resequencing data analysis of finger millet.</title>
        <authorList>
            <person name="Hatakeyama M."/>
            <person name="Aluri S."/>
            <person name="Balachadran M.T."/>
            <person name="Sivarajan S.R."/>
            <person name="Poveda L."/>
            <person name="Shimizu-Inatsugi R."/>
            <person name="Schlapbach R."/>
            <person name="Sreeman S.M."/>
            <person name="Shimizu K.K."/>
        </authorList>
    </citation>
    <scope>NUCLEOTIDE SEQUENCE</scope>
</reference>
<evidence type="ECO:0000313" key="2">
    <source>
        <dbReference type="EMBL" id="GJN25599.1"/>
    </source>
</evidence>
<proteinExistence type="predicted"/>
<dbReference type="InterPro" id="IPR008906">
    <property type="entry name" value="HATC_C_dom"/>
</dbReference>
<comment type="caution">
    <text evidence="2">The sequence shown here is derived from an EMBL/GenBank/DDBJ whole genome shotgun (WGS) entry which is preliminary data.</text>
</comment>
<dbReference type="InterPro" id="IPR012337">
    <property type="entry name" value="RNaseH-like_sf"/>
</dbReference>
<dbReference type="SUPFAM" id="SSF53098">
    <property type="entry name" value="Ribonuclease H-like"/>
    <property type="match status" value="1"/>
</dbReference>
<keyword evidence="3" id="KW-1185">Reference proteome</keyword>
<dbReference type="EMBL" id="BQKI01000078">
    <property type="protein sequence ID" value="GJN25599.1"/>
    <property type="molecule type" value="Genomic_DNA"/>
</dbReference>
<organism evidence="2 3">
    <name type="scientific">Eleusine coracana subsp. coracana</name>
    <dbReference type="NCBI Taxonomy" id="191504"/>
    <lineage>
        <taxon>Eukaryota</taxon>
        <taxon>Viridiplantae</taxon>
        <taxon>Streptophyta</taxon>
        <taxon>Embryophyta</taxon>
        <taxon>Tracheophyta</taxon>
        <taxon>Spermatophyta</taxon>
        <taxon>Magnoliopsida</taxon>
        <taxon>Liliopsida</taxon>
        <taxon>Poales</taxon>
        <taxon>Poaceae</taxon>
        <taxon>PACMAD clade</taxon>
        <taxon>Chloridoideae</taxon>
        <taxon>Cynodonteae</taxon>
        <taxon>Eleusininae</taxon>
        <taxon>Eleusine</taxon>
    </lineage>
</organism>
<dbReference type="PANTHER" id="PTHR32166">
    <property type="entry name" value="OSJNBA0013A04.12 PROTEIN"/>
    <property type="match status" value="1"/>
</dbReference>
<dbReference type="Pfam" id="PF05699">
    <property type="entry name" value="Dimer_Tnp_hAT"/>
    <property type="match status" value="1"/>
</dbReference>
<sequence length="307" mass="35773">MLKRFLLLKDSLVRIVISDKWTAYREDDQQKARFVRDKLLDADWWYQVKYIVGFTEPIYSMLRAADIGKPCLHLIYEMWDSMIDKVKSIIFSREGLGLHDTSLFFNTIDDILQQCWLKSSTPLHCLAHSLNPRYYCQQCLNEVPGRIPPHEYGEISEERNTCFKKFFPIADDLRNIKKQFADYSLNRGVFANPDAIEDSAHFDPLQWWGTYGARTPELKELAFKLLGQPASSSCCERNWSTYGFIHSLRRNKLTPERAEDLVYVHNNLRLLSRSTNDYLTGPSKMWDVGADEHETFDGINVLQGARI</sequence>
<dbReference type="Proteomes" id="UP001054889">
    <property type="component" value="Unassembled WGS sequence"/>
</dbReference>
<feature type="domain" description="HAT C-terminal dimerisation" evidence="1">
    <location>
        <begin position="197"/>
        <end position="268"/>
    </location>
</feature>
<reference evidence="2" key="1">
    <citation type="journal article" date="2018" name="DNA Res.">
        <title>Multiple hybrid de novo genome assembly of finger millet, an orphan allotetraploid crop.</title>
        <authorList>
            <person name="Hatakeyama M."/>
            <person name="Aluri S."/>
            <person name="Balachadran M.T."/>
            <person name="Sivarajan S.R."/>
            <person name="Patrignani A."/>
            <person name="Gruter S."/>
            <person name="Poveda L."/>
            <person name="Shimizu-Inatsugi R."/>
            <person name="Baeten J."/>
            <person name="Francoijs K.J."/>
            <person name="Nataraja K.N."/>
            <person name="Reddy Y.A.N."/>
            <person name="Phadnis S."/>
            <person name="Ravikumar R.L."/>
            <person name="Schlapbach R."/>
            <person name="Sreeman S.M."/>
            <person name="Shimizu K.K."/>
        </authorList>
    </citation>
    <scope>NUCLEOTIDE SEQUENCE</scope>
</reference>
<protein>
    <recommendedName>
        <fullName evidence="1">HAT C-terminal dimerisation domain-containing protein</fullName>
    </recommendedName>
</protein>
<dbReference type="AlphaFoldDB" id="A0AAV5EQJ3"/>
<name>A0AAV5EQJ3_ELECO</name>
<evidence type="ECO:0000259" key="1">
    <source>
        <dbReference type="Pfam" id="PF05699"/>
    </source>
</evidence>
<dbReference type="GO" id="GO:0046983">
    <property type="term" value="F:protein dimerization activity"/>
    <property type="evidence" value="ECO:0007669"/>
    <property type="project" value="InterPro"/>
</dbReference>